<gene>
    <name evidence="1" type="ORF">UFOVP450_91</name>
</gene>
<proteinExistence type="predicted"/>
<name>A0A6J5M984_9CAUD</name>
<reference evidence="1" key="1">
    <citation type="submission" date="2020-04" db="EMBL/GenBank/DDBJ databases">
        <authorList>
            <person name="Chiriac C."/>
            <person name="Salcher M."/>
            <person name="Ghai R."/>
            <person name="Kavagutti S V."/>
        </authorList>
    </citation>
    <scope>NUCLEOTIDE SEQUENCE</scope>
</reference>
<organism evidence="1">
    <name type="scientific">uncultured Caudovirales phage</name>
    <dbReference type="NCBI Taxonomy" id="2100421"/>
    <lineage>
        <taxon>Viruses</taxon>
        <taxon>Duplodnaviria</taxon>
        <taxon>Heunggongvirae</taxon>
        <taxon>Uroviricota</taxon>
        <taxon>Caudoviricetes</taxon>
        <taxon>Peduoviridae</taxon>
        <taxon>Maltschvirus</taxon>
        <taxon>Maltschvirus maltsch</taxon>
    </lineage>
</organism>
<protein>
    <submittedName>
        <fullName evidence="1">Uncharacterized protein</fullName>
    </submittedName>
</protein>
<dbReference type="EMBL" id="LR796421">
    <property type="protein sequence ID" value="CAB4143234.1"/>
    <property type="molecule type" value="Genomic_DNA"/>
</dbReference>
<evidence type="ECO:0000313" key="1">
    <source>
        <dbReference type="EMBL" id="CAB4143234.1"/>
    </source>
</evidence>
<sequence>MIKEGTEVVCINDAFAPQSIEAIPNRPIKNKVYVVREIRYYDHLDKAGVLLQEIRNPESVRSLLGGMFEPSFSITRFAPLEDLLSEITLENVEEMCV</sequence>
<accession>A0A6J5M984</accession>